<evidence type="ECO:0000256" key="3">
    <source>
        <dbReference type="ARBA" id="ARBA00022794"/>
    </source>
</evidence>
<keyword evidence="3" id="KW-0970">Cilium biogenesis/degradation</keyword>
<keyword evidence="5" id="KW-0969">Cilium</keyword>
<dbReference type="Proteomes" id="UP001642464">
    <property type="component" value="Unassembled WGS sequence"/>
</dbReference>
<protein>
    <recommendedName>
        <fullName evidence="10">Radial spoke head protein 9 homolog</fullName>
    </recommendedName>
</protein>
<keyword evidence="12" id="KW-1185">Reference proteome</keyword>
<evidence type="ECO:0000313" key="11">
    <source>
        <dbReference type="EMBL" id="CAK8994499.1"/>
    </source>
</evidence>
<evidence type="ECO:0000256" key="1">
    <source>
        <dbReference type="ARBA" id="ARBA00004611"/>
    </source>
</evidence>
<sequence length="151" mass="16396">PVPAGPKKLTEADRLAQLVLEIDFETSCVPRGAYCIDEQHSIVSSNDFKGLGVADAAALTSYVHFRAPVSIAALRSLARKDAQVYSGQILDGLDSDQPKGCWALRKDPTANLVTLRSLSWPGYIAYHVPETRKFGGLYFGYAQKDLSLPGL</sequence>
<accession>A0ABP0HWA5</accession>
<comment type="caution">
    <text evidence="11">The sequence shown here is derived from an EMBL/GenBank/DDBJ whole genome shotgun (WGS) entry which is preliminary data.</text>
</comment>
<evidence type="ECO:0000256" key="7">
    <source>
        <dbReference type="ARBA" id="ARBA00023273"/>
    </source>
</evidence>
<keyword evidence="4" id="KW-0282">Flagellum</keyword>
<keyword evidence="2" id="KW-0963">Cytoplasm</keyword>
<evidence type="ECO:0000256" key="6">
    <source>
        <dbReference type="ARBA" id="ARBA00023212"/>
    </source>
</evidence>
<dbReference type="PANTHER" id="PTHR22069">
    <property type="entry name" value="MITOCHONDRIAL RIBOSOMAL PROTEIN S18"/>
    <property type="match status" value="1"/>
</dbReference>
<feature type="non-terminal residue" evidence="11">
    <location>
        <position position="151"/>
    </location>
</feature>
<feature type="non-terminal residue" evidence="11">
    <location>
        <position position="1"/>
    </location>
</feature>
<name>A0ABP0HWA5_9DINO</name>
<organism evidence="11 12">
    <name type="scientific">Durusdinium trenchii</name>
    <dbReference type="NCBI Taxonomy" id="1381693"/>
    <lineage>
        <taxon>Eukaryota</taxon>
        <taxon>Sar</taxon>
        <taxon>Alveolata</taxon>
        <taxon>Dinophyceae</taxon>
        <taxon>Suessiales</taxon>
        <taxon>Symbiodiniaceae</taxon>
        <taxon>Durusdinium</taxon>
    </lineage>
</organism>
<dbReference type="PANTHER" id="PTHR22069:SF0">
    <property type="entry name" value="RADIAL SPOKE HEAD PROTEIN 9 HOMOLOG"/>
    <property type="match status" value="1"/>
</dbReference>
<comment type="similarity">
    <text evidence="9">Belongs to the flagellar radial spoke RSP9 family.</text>
</comment>
<evidence type="ECO:0000256" key="4">
    <source>
        <dbReference type="ARBA" id="ARBA00022846"/>
    </source>
</evidence>
<comment type="subcellular location">
    <subcellularLocation>
        <location evidence="8">Cell projection</location>
        <location evidence="8">Kinocilium</location>
    </subcellularLocation>
    <subcellularLocation>
        <location evidence="1">Cytoplasm</location>
        <location evidence="1">Cytoskeleton</location>
        <location evidence="1">Flagellum axoneme</location>
    </subcellularLocation>
</comment>
<proteinExistence type="inferred from homology"/>
<evidence type="ECO:0000256" key="10">
    <source>
        <dbReference type="ARBA" id="ARBA00041080"/>
    </source>
</evidence>
<evidence type="ECO:0000256" key="2">
    <source>
        <dbReference type="ARBA" id="ARBA00022490"/>
    </source>
</evidence>
<evidence type="ECO:0000256" key="9">
    <source>
        <dbReference type="ARBA" id="ARBA00038319"/>
    </source>
</evidence>
<dbReference type="InterPro" id="IPR055316">
    <property type="entry name" value="RSP9"/>
</dbReference>
<dbReference type="EMBL" id="CAXAMM010002038">
    <property type="protein sequence ID" value="CAK8994499.1"/>
    <property type="molecule type" value="Genomic_DNA"/>
</dbReference>
<evidence type="ECO:0000256" key="5">
    <source>
        <dbReference type="ARBA" id="ARBA00023069"/>
    </source>
</evidence>
<evidence type="ECO:0000313" key="12">
    <source>
        <dbReference type="Proteomes" id="UP001642464"/>
    </source>
</evidence>
<gene>
    <name evidence="11" type="ORF">SCF082_LOCUS3963</name>
</gene>
<evidence type="ECO:0000256" key="8">
    <source>
        <dbReference type="ARBA" id="ARBA00037822"/>
    </source>
</evidence>
<keyword evidence="7" id="KW-0966">Cell projection</keyword>
<reference evidence="11 12" key="1">
    <citation type="submission" date="2024-02" db="EMBL/GenBank/DDBJ databases">
        <authorList>
            <person name="Chen Y."/>
            <person name="Shah S."/>
            <person name="Dougan E. K."/>
            <person name="Thang M."/>
            <person name="Chan C."/>
        </authorList>
    </citation>
    <scope>NUCLEOTIDE SEQUENCE [LARGE SCALE GENOMIC DNA]</scope>
</reference>
<keyword evidence="6" id="KW-0206">Cytoskeleton</keyword>